<evidence type="ECO:0000313" key="2">
    <source>
        <dbReference type="EMBL" id="HII70255.1"/>
    </source>
</evidence>
<feature type="transmembrane region" description="Helical" evidence="1">
    <location>
        <begin position="135"/>
        <end position="157"/>
    </location>
</feature>
<gene>
    <name evidence="2" type="ORF">HA336_03365</name>
</gene>
<name>A0A832T8X8_9EURY</name>
<dbReference type="AlphaFoldDB" id="A0A832T8X8"/>
<dbReference type="GeneID" id="1478008"/>
<evidence type="ECO:0000313" key="3">
    <source>
        <dbReference type="Proteomes" id="UP000619545"/>
    </source>
</evidence>
<keyword evidence="1" id="KW-0472">Membrane</keyword>
<dbReference type="Proteomes" id="UP000619545">
    <property type="component" value="Unassembled WGS sequence"/>
</dbReference>
<comment type="caution">
    <text evidence="2">The sequence shown here is derived from an EMBL/GenBank/DDBJ whole genome shotgun (WGS) entry which is preliminary data.</text>
</comment>
<evidence type="ECO:0000256" key="1">
    <source>
        <dbReference type="SAM" id="Phobius"/>
    </source>
</evidence>
<keyword evidence="1" id="KW-1133">Transmembrane helix</keyword>
<organism evidence="2 3">
    <name type="scientific">Methanopyrus kandleri</name>
    <dbReference type="NCBI Taxonomy" id="2320"/>
    <lineage>
        <taxon>Archaea</taxon>
        <taxon>Methanobacteriati</taxon>
        <taxon>Methanobacteriota</taxon>
        <taxon>Methanomada group</taxon>
        <taxon>Methanopyri</taxon>
        <taxon>Methanopyrales</taxon>
        <taxon>Methanopyraceae</taxon>
        <taxon>Methanopyrus</taxon>
    </lineage>
</organism>
<dbReference type="EMBL" id="DUJS01000003">
    <property type="protein sequence ID" value="HII70255.1"/>
    <property type="molecule type" value="Genomic_DNA"/>
</dbReference>
<sequence length="169" mass="17748">MDPVFHVAASYALARAAGYPVRTSLMYAFGINVAIDLDHLLRYRWILHSPVALLAGVATAYAAGLRTGLVLALYTFHLLCDALAGMKGAGTGVPAMFPFSLKSYGLEAYVLLGPKGISWSLAPIARSSEAGPAGFLVSGVGLATTLGVVIFELLGVFKKRRELALAPPV</sequence>
<protein>
    <submittedName>
        <fullName evidence="2">Uncharacterized protein</fullName>
    </submittedName>
</protein>
<proteinExistence type="predicted"/>
<keyword evidence="1" id="KW-0812">Transmembrane</keyword>
<feature type="transmembrane region" description="Helical" evidence="1">
    <location>
        <begin position="51"/>
        <end position="76"/>
    </location>
</feature>
<dbReference type="RefSeq" id="WP_011019781.1">
    <property type="nucleotide sequence ID" value="NZ_DUJS01000003.1"/>
</dbReference>
<reference evidence="2" key="1">
    <citation type="journal article" date="2020" name="bioRxiv">
        <title>A rank-normalized archaeal taxonomy based on genome phylogeny resolves widespread incomplete and uneven classifications.</title>
        <authorList>
            <person name="Rinke C."/>
            <person name="Chuvochina M."/>
            <person name="Mussig A.J."/>
            <person name="Chaumeil P.-A."/>
            <person name="Waite D.W."/>
            <person name="Whitman W.B."/>
            <person name="Parks D.H."/>
            <person name="Hugenholtz P."/>
        </authorList>
    </citation>
    <scope>NUCLEOTIDE SEQUENCE</scope>
    <source>
        <strain evidence="2">UBA8853</strain>
    </source>
</reference>
<accession>A0A832T8X8</accession>